<name>A0A9P1H611_9PEZI</name>
<dbReference type="GO" id="GO:0006355">
    <property type="term" value="P:regulation of DNA-templated transcription"/>
    <property type="evidence" value="ECO:0007669"/>
    <property type="project" value="InterPro"/>
</dbReference>
<protein>
    <recommendedName>
        <fullName evidence="6">Protein HIRA-like C-terminal domain-containing protein</fullName>
    </recommendedName>
</protein>
<evidence type="ECO:0000313" key="7">
    <source>
        <dbReference type="EMBL" id="CAI4217417.1"/>
    </source>
</evidence>
<dbReference type="Pfam" id="PF07569">
    <property type="entry name" value="Hira"/>
    <property type="match status" value="1"/>
</dbReference>
<dbReference type="GO" id="GO:0006351">
    <property type="term" value="P:DNA-templated transcription"/>
    <property type="evidence" value="ECO:0007669"/>
    <property type="project" value="InterPro"/>
</dbReference>
<evidence type="ECO:0000256" key="5">
    <source>
        <dbReference type="ARBA" id="ARBA00023242"/>
    </source>
</evidence>
<proteinExistence type="predicted"/>
<evidence type="ECO:0000256" key="3">
    <source>
        <dbReference type="ARBA" id="ARBA00022737"/>
    </source>
</evidence>
<keyword evidence="2" id="KW-0853">WD repeat</keyword>
<dbReference type="Proteomes" id="UP000838763">
    <property type="component" value="Unassembled WGS sequence"/>
</dbReference>
<evidence type="ECO:0000256" key="2">
    <source>
        <dbReference type="ARBA" id="ARBA00022574"/>
    </source>
</evidence>
<evidence type="ECO:0000259" key="6">
    <source>
        <dbReference type="Pfam" id="PF07569"/>
    </source>
</evidence>
<dbReference type="OrthoDB" id="1741719at2759"/>
<accession>A0A9P1H611</accession>
<keyword evidence="5" id="KW-0539">Nucleus</keyword>
<organism evidence="7 8">
    <name type="scientific">Parascedosporium putredinis</name>
    <dbReference type="NCBI Taxonomy" id="1442378"/>
    <lineage>
        <taxon>Eukaryota</taxon>
        <taxon>Fungi</taxon>
        <taxon>Dikarya</taxon>
        <taxon>Ascomycota</taxon>
        <taxon>Pezizomycotina</taxon>
        <taxon>Sordariomycetes</taxon>
        <taxon>Hypocreomycetidae</taxon>
        <taxon>Microascales</taxon>
        <taxon>Microascaceae</taxon>
        <taxon>Parascedosporium</taxon>
    </lineage>
</organism>
<evidence type="ECO:0000256" key="1">
    <source>
        <dbReference type="ARBA" id="ARBA00004123"/>
    </source>
</evidence>
<keyword evidence="8" id="KW-1185">Reference proteome</keyword>
<dbReference type="GO" id="GO:0005634">
    <property type="term" value="C:nucleus"/>
    <property type="evidence" value="ECO:0007669"/>
    <property type="project" value="UniProtKB-SubCell"/>
</dbReference>
<dbReference type="PANTHER" id="PTHR13831:SF0">
    <property type="entry name" value="PROTEIN HIRA"/>
    <property type="match status" value="1"/>
</dbReference>
<dbReference type="InterPro" id="IPR011494">
    <property type="entry name" value="HIRA-like_C"/>
</dbReference>
<sequence length="140" mass="15585">MVLAKDGYEGFESSVSIAHLENRIAGALQLGAQDEFRLYLFMYAKRIGAEGLREKVEELLNSLLGGVLREKAPRGGAKEDGKGWFSAEGDICGWDRKELLKGVVMILGKFRELQRLTVQYARALDITLEEDDEMSVDGES</sequence>
<comment type="caution">
    <text evidence="7">The sequence shown here is derived from an EMBL/GenBank/DDBJ whole genome shotgun (WGS) entry which is preliminary data.</text>
</comment>
<dbReference type="GO" id="GO:0031491">
    <property type="term" value="F:nucleosome binding"/>
    <property type="evidence" value="ECO:0007669"/>
    <property type="project" value="TreeGrafter"/>
</dbReference>
<gene>
    <name evidence="7" type="ORF">PPNO1_LOCUS7028</name>
</gene>
<keyword evidence="4" id="KW-0156">Chromatin regulator</keyword>
<dbReference type="AlphaFoldDB" id="A0A9P1H611"/>
<keyword evidence="3" id="KW-0677">Repeat</keyword>
<dbReference type="GO" id="GO:0000417">
    <property type="term" value="C:HIR complex"/>
    <property type="evidence" value="ECO:0007669"/>
    <property type="project" value="TreeGrafter"/>
</dbReference>
<dbReference type="InterPro" id="IPR031120">
    <property type="entry name" value="HIR1-like"/>
</dbReference>
<feature type="domain" description="Protein HIRA-like C-terminal" evidence="6">
    <location>
        <begin position="3"/>
        <end position="63"/>
    </location>
</feature>
<evidence type="ECO:0000256" key="4">
    <source>
        <dbReference type="ARBA" id="ARBA00022853"/>
    </source>
</evidence>
<comment type="subcellular location">
    <subcellularLocation>
        <location evidence="1">Nucleus</location>
    </subcellularLocation>
</comment>
<dbReference type="EMBL" id="CALLCH030000016">
    <property type="protein sequence ID" value="CAI4217417.1"/>
    <property type="molecule type" value="Genomic_DNA"/>
</dbReference>
<dbReference type="GO" id="GO:0006338">
    <property type="term" value="P:chromatin remodeling"/>
    <property type="evidence" value="ECO:0007669"/>
    <property type="project" value="InterPro"/>
</dbReference>
<dbReference type="PANTHER" id="PTHR13831">
    <property type="entry name" value="MEMBER OF THE HIR1 FAMILY OF WD-REPEAT PROTEINS"/>
    <property type="match status" value="1"/>
</dbReference>
<evidence type="ECO:0000313" key="8">
    <source>
        <dbReference type="Proteomes" id="UP000838763"/>
    </source>
</evidence>
<dbReference type="GO" id="GO:0000785">
    <property type="term" value="C:chromatin"/>
    <property type="evidence" value="ECO:0007669"/>
    <property type="project" value="TreeGrafter"/>
</dbReference>
<reference evidence="7" key="1">
    <citation type="submission" date="2022-11" db="EMBL/GenBank/DDBJ databases">
        <authorList>
            <person name="Scott C."/>
            <person name="Bruce N."/>
        </authorList>
    </citation>
    <scope>NUCLEOTIDE SEQUENCE</scope>
</reference>